<dbReference type="PANTHER" id="PTHR48022">
    <property type="entry name" value="PLASTIDIC GLUCOSE TRANSPORTER 4"/>
    <property type="match status" value="1"/>
</dbReference>
<evidence type="ECO:0000256" key="1">
    <source>
        <dbReference type="ARBA" id="ARBA00004141"/>
    </source>
</evidence>
<evidence type="ECO:0000256" key="14">
    <source>
        <dbReference type="SAM" id="MobiDB-lite"/>
    </source>
</evidence>
<evidence type="ECO:0000256" key="7">
    <source>
        <dbReference type="ARBA" id="ARBA00044648"/>
    </source>
</evidence>
<evidence type="ECO:0000256" key="12">
    <source>
        <dbReference type="ARBA" id="ARBA00044780"/>
    </source>
</evidence>
<evidence type="ECO:0000256" key="4">
    <source>
        <dbReference type="ARBA" id="ARBA00022989"/>
    </source>
</evidence>
<keyword evidence="18" id="KW-1185">Reference proteome</keyword>
<keyword evidence="4 15" id="KW-1133">Transmembrane helix</keyword>
<feature type="domain" description="Major facilitator superfamily (MFS) profile" evidence="16">
    <location>
        <begin position="90"/>
        <end position="531"/>
    </location>
</feature>
<sequence>MNQGGENDLEQSKTGTTGEDGPGEETLKTASADDNGSQGSGGVNKSEDADVGASLVKPGGELMSEHEKALLVSSQIHAKDDRTKGFVVLVALAAALGGLIFGFDIGGAGATFLMDGFKIHFGWECAPDNVGCVPASQEEINKDQGLINGLFGTGAAIGAIVAPKLFDNLGRKFTMYAASWLFIVGAALQAGAVNMLMLQIPRLLSGSGIGMLSMCSPVYIAELAPEHHRGQLATLWQLAITAGIVLVSILNIWLADWSDGWRISYGGNIVFALILVGMLKIMPESPRYLVAKGKNKEAREALSKVRFDDQLDLEIENIDCEVKEEIALGVASWSEVFSNDNRMKYRLFMGIALQSIQQLSGINAIMFYAPSILENFFGSKGGIYGALALNVVNFFATFITIATVERFGRVKLLFSGAIVMCLALIPNAILAGVEQTDAVGYLVVTFCALYVIGFAYSWGPIVWVVCAETFPLRERGKATGITTFTNWFWTTIVGAIFPHAAAASLSGCFGFFAGVVFVAIFAVYLYLPETANRTIAEIDDEYKNHKPELPRKKWV</sequence>
<dbReference type="InterPro" id="IPR003663">
    <property type="entry name" value="Sugar/inositol_transpt"/>
</dbReference>
<gene>
    <name evidence="17" type="ORF">IV203_012560</name>
</gene>
<reference evidence="17" key="1">
    <citation type="journal article" date="2021" name="Sci. Rep.">
        <title>Diploid genomic architecture of Nitzschia inconspicua, an elite biomass production diatom.</title>
        <authorList>
            <person name="Oliver A."/>
            <person name="Podell S."/>
            <person name="Pinowska A."/>
            <person name="Traller J.C."/>
            <person name="Smith S.R."/>
            <person name="McClure R."/>
            <person name="Beliaev A."/>
            <person name="Bohutskyi P."/>
            <person name="Hill E.A."/>
            <person name="Rabines A."/>
            <person name="Zheng H."/>
            <person name="Allen L.Z."/>
            <person name="Kuo A."/>
            <person name="Grigoriev I.V."/>
            <person name="Allen A.E."/>
            <person name="Hazlebeck D."/>
            <person name="Allen E.E."/>
        </authorList>
    </citation>
    <scope>NUCLEOTIDE SEQUENCE</scope>
    <source>
        <strain evidence="17">Hildebrandi</strain>
    </source>
</reference>
<evidence type="ECO:0000256" key="15">
    <source>
        <dbReference type="SAM" id="Phobius"/>
    </source>
</evidence>
<proteinExistence type="inferred from homology"/>
<dbReference type="PANTHER" id="PTHR48022:SF2">
    <property type="entry name" value="PLASTIDIC GLUCOSE TRANSPORTER 4"/>
    <property type="match status" value="1"/>
</dbReference>
<feature type="region of interest" description="Disordered" evidence="14">
    <location>
        <begin position="1"/>
        <end position="55"/>
    </location>
</feature>
<feature type="transmembrane region" description="Helical" evidence="15">
    <location>
        <begin position="347"/>
        <end position="369"/>
    </location>
</feature>
<organism evidence="17 18">
    <name type="scientific">Nitzschia inconspicua</name>
    <dbReference type="NCBI Taxonomy" id="303405"/>
    <lineage>
        <taxon>Eukaryota</taxon>
        <taxon>Sar</taxon>
        <taxon>Stramenopiles</taxon>
        <taxon>Ochrophyta</taxon>
        <taxon>Bacillariophyta</taxon>
        <taxon>Bacillariophyceae</taxon>
        <taxon>Bacillariophycidae</taxon>
        <taxon>Bacillariales</taxon>
        <taxon>Bacillariaceae</taxon>
        <taxon>Nitzschia</taxon>
    </lineage>
</organism>
<evidence type="ECO:0000256" key="3">
    <source>
        <dbReference type="ARBA" id="ARBA00022692"/>
    </source>
</evidence>
<evidence type="ECO:0000256" key="9">
    <source>
        <dbReference type="ARBA" id="ARBA00044662"/>
    </source>
</evidence>
<comment type="subcellular location">
    <subcellularLocation>
        <location evidence="1">Membrane</location>
        <topology evidence="1">Multi-pass membrane protein</topology>
    </subcellularLocation>
</comment>
<feature type="transmembrane region" description="Helical" evidence="15">
    <location>
        <begin position="233"/>
        <end position="254"/>
    </location>
</feature>
<comment type="similarity">
    <text evidence="13">Belongs to the major facilitator superfamily. Sugar transporter (TC 2.A.1.1) family.</text>
</comment>
<dbReference type="InterPro" id="IPR020846">
    <property type="entry name" value="MFS_dom"/>
</dbReference>
<evidence type="ECO:0000256" key="5">
    <source>
        <dbReference type="ARBA" id="ARBA00023136"/>
    </source>
</evidence>
<feature type="transmembrane region" description="Helical" evidence="15">
    <location>
        <begin position="203"/>
        <end position="221"/>
    </location>
</feature>
<comment type="catalytic activity">
    <reaction evidence="7">
        <text>D-glucose(out) = D-glucose(in)</text>
        <dbReference type="Rhea" id="RHEA:60376"/>
        <dbReference type="ChEBI" id="CHEBI:4167"/>
    </reaction>
    <physiologicalReaction direction="left-to-right" evidence="7">
        <dbReference type="Rhea" id="RHEA:60377"/>
    </physiologicalReaction>
</comment>
<keyword evidence="5 15" id="KW-0472">Membrane</keyword>
<comment type="catalytic activity">
    <reaction evidence="8">
        <text>D-xylose(out) = D-xylose(in)</text>
        <dbReference type="Rhea" id="RHEA:78427"/>
        <dbReference type="ChEBI" id="CHEBI:53455"/>
    </reaction>
    <physiologicalReaction direction="left-to-right" evidence="8">
        <dbReference type="Rhea" id="RHEA:78428"/>
    </physiologicalReaction>
</comment>
<dbReference type="AlphaFoldDB" id="A0A9K3PJX2"/>
<feature type="transmembrane region" description="Helical" evidence="15">
    <location>
        <begin position="173"/>
        <end position="197"/>
    </location>
</feature>
<evidence type="ECO:0000256" key="13">
    <source>
        <dbReference type="RuleBase" id="RU003346"/>
    </source>
</evidence>
<dbReference type="GO" id="GO:0016020">
    <property type="term" value="C:membrane"/>
    <property type="evidence" value="ECO:0007669"/>
    <property type="project" value="UniProtKB-SubCell"/>
</dbReference>
<dbReference type="OrthoDB" id="6612291at2759"/>
<evidence type="ECO:0000313" key="17">
    <source>
        <dbReference type="EMBL" id="KAG7349963.1"/>
    </source>
</evidence>
<evidence type="ECO:0000256" key="8">
    <source>
        <dbReference type="ARBA" id="ARBA00044656"/>
    </source>
</evidence>
<feature type="transmembrane region" description="Helical" evidence="15">
    <location>
        <begin position="439"/>
        <end position="466"/>
    </location>
</feature>
<evidence type="ECO:0000256" key="2">
    <source>
        <dbReference type="ARBA" id="ARBA00011738"/>
    </source>
</evidence>
<feature type="transmembrane region" description="Helical" evidence="15">
    <location>
        <begin position="413"/>
        <end position="433"/>
    </location>
</feature>
<feature type="transmembrane region" description="Helical" evidence="15">
    <location>
        <begin position="381"/>
        <end position="401"/>
    </location>
</feature>
<evidence type="ECO:0000256" key="10">
    <source>
        <dbReference type="ARBA" id="ARBA00044668"/>
    </source>
</evidence>
<feature type="transmembrane region" description="Helical" evidence="15">
    <location>
        <begin position="478"/>
        <end position="497"/>
    </location>
</feature>
<protein>
    <recommendedName>
        <fullName evidence="12">Hexose transporter 1</fullName>
    </recommendedName>
</protein>
<comment type="catalytic activity">
    <reaction evidence="6">
        <text>D-galactose(in) = D-galactose(out)</text>
        <dbReference type="Rhea" id="RHEA:34915"/>
        <dbReference type="ChEBI" id="CHEBI:4139"/>
    </reaction>
    <physiologicalReaction direction="right-to-left" evidence="6">
        <dbReference type="Rhea" id="RHEA:34917"/>
    </physiologicalReaction>
</comment>
<evidence type="ECO:0000313" key="18">
    <source>
        <dbReference type="Proteomes" id="UP000693970"/>
    </source>
</evidence>
<comment type="subunit">
    <text evidence="2">Homodimer.</text>
</comment>
<dbReference type="EMBL" id="JAGRRH010000019">
    <property type="protein sequence ID" value="KAG7349963.1"/>
    <property type="molecule type" value="Genomic_DNA"/>
</dbReference>
<accession>A0A9K3PJX2</accession>
<keyword evidence="13" id="KW-0813">Transport</keyword>
<feature type="transmembrane region" description="Helical" evidence="15">
    <location>
        <begin position="86"/>
        <end position="113"/>
    </location>
</feature>
<comment type="catalytic activity">
    <reaction evidence="9">
        <text>D-mannose(out) = D-mannose(in)</text>
        <dbReference type="Rhea" id="RHEA:78391"/>
        <dbReference type="ChEBI" id="CHEBI:4208"/>
    </reaction>
    <physiologicalReaction direction="left-to-right" evidence="9">
        <dbReference type="Rhea" id="RHEA:78392"/>
    </physiologicalReaction>
</comment>
<evidence type="ECO:0000256" key="11">
    <source>
        <dbReference type="ARBA" id="ARBA00044710"/>
    </source>
</evidence>
<dbReference type="Proteomes" id="UP000693970">
    <property type="component" value="Unassembled WGS sequence"/>
</dbReference>
<comment type="catalytic activity">
    <reaction evidence="11">
        <text>D-fructose(out) = D-fructose(in)</text>
        <dbReference type="Rhea" id="RHEA:60372"/>
        <dbReference type="ChEBI" id="CHEBI:37721"/>
    </reaction>
    <physiologicalReaction direction="left-to-right" evidence="11">
        <dbReference type="Rhea" id="RHEA:60373"/>
    </physiologicalReaction>
</comment>
<dbReference type="InterPro" id="IPR005828">
    <property type="entry name" value="MFS_sugar_transport-like"/>
</dbReference>
<keyword evidence="3 15" id="KW-0812">Transmembrane</keyword>
<dbReference type="NCBIfam" id="TIGR00879">
    <property type="entry name" value="SP"/>
    <property type="match status" value="1"/>
</dbReference>
<evidence type="ECO:0000259" key="16">
    <source>
        <dbReference type="PROSITE" id="PS50850"/>
    </source>
</evidence>
<feature type="transmembrane region" description="Helical" evidence="15">
    <location>
        <begin position="146"/>
        <end position="166"/>
    </location>
</feature>
<dbReference type="InterPro" id="IPR050360">
    <property type="entry name" value="MFS_Sugar_Transporters"/>
</dbReference>
<comment type="catalytic activity">
    <reaction evidence="10">
        <text>D-glucosamine(out) = D-glucosamine(in)</text>
        <dbReference type="Rhea" id="RHEA:78423"/>
        <dbReference type="ChEBI" id="CHEBI:58723"/>
    </reaction>
    <physiologicalReaction direction="left-to-right" evidence="10">
        <dbReference type="Rhea" id="RHEA:78424"/>
    </physiologicalReaction>
</comment>
<reference evidence="17" key="2">
    <citation type="submission" date="2021-04" db="EMBL/GenBank/DDBJ databases">
        <authorList>
            <person name="Podell S."/>
        </authorList>
    </citation>
    <scope>NUCLEOTIDE SEQUENCE</scope>
    <source>
        <strain evidence="17">Hildebrandi</strain>
    </source>
</reference>
<comment type="caution">
    <text evidence="17">The sequence shown here is derived from an EMBL/GenBank/DDBJ whole genome shotgun (WGS) entry which is preliminary data.</text>
</comment>
<feature type="transmembrane region" description="Helical" evidence="15">
    <location>
        <begin position="503"/>
        <end position="527"/>
    </location>
</feature>
<dbReference type="GO" id="GO:0005351">
    <property type="term" value="F:carbohydrate:proton symporter activity"/>
    <property type="evidence" value="ECO:0007669"/>
    <property type="project" value="TreeGrafter"/>
</dbReference>
<name>A0A9K3PJX2_9STRA</name>
<feature type="compositionally biased region" description="Polar residues" evidence="14">
    <location>
        <begin position="28"/>
        <end position="37"/>
    </location>
</feature>
<dbReference type="PROSITE" id="PS50850">
    <property type="entry name" value="MFS"/>
    <property type="match status" value="1"/>
</dbReference>
<dbReference type="Pfam" id="PF00083">
    <property type="entry name" value="Sugar_tr"/>
    <property type="match status" value="1"/>
</dbReference>
<evidence type="ECO:0000256" key="6">
    <source>
        <dbReference type="ARBA" id="ARBA00044637"/>
    </source>
</evidence>